<comment type="caution">
    <text evidence="2">The sequence shown here is derived from an EMBL/GenBank/DDBJ whole genome shotgun (WGS) entry which is preliminary data.</text>
</comment>
<evidence type="ECO:0000313" key="2">
    <source>
        <dbReference type="EMBL" id="RRT59165.1"/>
    </source>
</evidence>
<gene>
    <name evidence="2" type="ORF">B296_00039687</name>
</gene>
<sequence>MCDARRAWRWRLSSPLTHLHQVAQGEEWRRASKAALPEPAPLAGRQEPEDADGSGKQEQEHYSHSQAQALHGHKELHDQEREKGKRHERPVTSFADQLACFSRRQRTHLEHLTTAIGRAIDVHRASPITGKVKLSSVNVEGQEKHEDSTIHQREPTQDKRREAAAGAVAGGSWTPNTGTRGGSIGNARRQRAPHGASRDGRERVGCSGRAVAATRRLAVVMYEPCRH</sequence>
<feature type="region of interest" description="Disordered" evidence="1">
    <location>
        <begin position="30"/>
        <end position="91"/>
    </location>
</feature>
<feature type="region of interest" description="Disordered" evidence="1">
    <location>
        <begin position="138"/>
        <end position="203"/>
    </location>
</feature>
<name>A0A426Z5A2_ENSVE</name>
<feature type="compositionally biased region" description="Basic and acidic residues" evidence="1">
    <location>
        <begin position="72"/>
        <end position="85"/>
    </location>
</feature>
<reference evidence="2 3" key="1">
    <citation type="journal article" date="2014" name="Agronomy (Basel)">
        <title>A Draft Genome Sequence for Ensete ventricosum, the Drought-Tolerant Tree Against Hunger.</title>
        <authorList>
            <person name="Harrison J."/>
            <person name="Moore K.A."/>
            <person name="Paszkiewicz K."/>
            <person name="Jones T."/>
            <person name="Grant M."/>
            <person name="Ambacheew D."/>
            <person name="Muzemil S."/>
            <person name="Studholme D.J."/>
        </authorList>
    </citation>
    <scope>NUCLEOTIDE SEQUENCE [LARGE SCALE GENOMIC DNA]</scope>
</reference>
<dbReference type="EMBL" id="AMZH03008337">
    <property type="protein sequence ID" value="RRT59165.1"/>
    <property type="molecule type" value="Genomic_DNA"/>
</dbReference>
<evidence type="ECO:0000256" key="1">
    <source>
        <dbReference type="SAM" id="MobiDB-lite"/>
    </source>
</evidence>
<organism evidence="2 3">
    <name type="scientific">Ensete ventricosum</name>
    <name type="common">Abyssinian banana</name>
    <name type="synonym">Musa ensete</name>
    <dbReference type="NCBI Taxonomy" id="4639"/>
    <lineage>
        <taxon>Eukaryota</taxon>
        <taxon>Viridiplantae</taxon>
        <taxon>Streptophyta</taxon>
        <taxon>Embryophyta</taxon>
        <taxon>Tracheophyta</taxon>
        <taxon>Spermatophyta</taxon>
        <taxon>Magnoliopsida</taxon>
        <taxon>Liliopsida</taxon>
        <taxon>Zingiberales</taxon>
        <taxon>Musaceae</taxon>
        <taxon>Ensete</taxon>
    </lineage>
</organism>
<dbReference type="AlphaFoldDB" id="A0A426Z5A2"/>
<accession>A0A426Z5A2</accession>
<protein>
    <submittedName>
        <fullName evidence="2">Uncharacterized protein</fullName>
    </submittedName>
</protein>
<evidence type="ECO:0000313" key="3">
    <source>
        <dbReference type="Proteomes" id="UP000287651"/>
    </source>
</evidence>
<proteinExistence type="predicted"/>
<dbReference type="Proteomes" id="UP000287651">
    <property type="component" value="Unassembled WGS sequence"/>
</dbReference>
<feature type="compositionally biased region" description="Basic and acidic residues" evidence="1">
    <location>
        <begin position="141"/>
        <end position="163"/>
    </location>
</feature>
<feature type="compositionally biased region" description="Basic and acidic residues" evidence="1">
    <location>
        <begin position="53"/>
        <end position="63"/>
    </location>
</feature>